<dbReference type="SUPFAM" id="SSF50475">
    <property type="entry name" value="FMN-binding split barrel"/>
    <property type="match status" value="1"/>
</dbReference>
<dbReference type="STRING" id="1123360.thalar_03477"/>
<dbReference type="InterPro" id="IPR007396">
    <property type="entry name" value="TR_PAI2-type"/>
</dbReference>
<dbReference type="PATRIC" id="fig|1123360.3.peg.3446"/>
<name>S9QCT2_9RHOB</name>
<dbReference type="HOGENOM" id="CLU_065853_3_0_5"/>
<evidence type="ECO:0000313" key="2">
    <source>
        <dbReference type="Proteomes" id="UP000015351"/>
    </source>
</evidence>
<dbReference type="PIRSF" id="PIRSF010372">
    <property type="entry name" value="PaiB"/>
    <property type="match status" value="1"/>
</dbReference>
<dbReference type="eggNOG" id="COG2808">
    <property type="taxonomic scope" value="Bacteria"/>
</dbReference>
<protein>
    <submittedName>
        <fullName evidence="1">Negative transcriptional regulator</fullName>
    </submittedName>
</protein>
<dbReference type="PANTHER" id="PTHR35802">
    <property type="entry name" value="PROTEASE SYNTHASE AND SPORULATION PROTEIN PAI 2"/>
    <property type="match status" value="1"/>
</dbReference>
<dbReference type="Gene3D" id="2.30.110.10">
    <property type="entry name" value="Electron Transport, Fmn-binding Protein, Chain A"/>
    <property type="match status" value="1"/>
</dbReference>
<accession>S9QCT2</accession>
<keyword evidence="2" id="KW-1185">Reference proteome</keyword>
<sequence length="210" mass="23184">MHPNPAFRQDPDSRNIGFARERGFGTLAVNGEGGPLTAHIPVLLSEDGKQAELHLVRSNPIAQACKEPLKAAITVTGPDSYISPDWYGVADQVPTWNYVAIRITGTLRPLPQNELRPLLDRLSAHFETHLLPKPPWTSAKMSEGVMDRMMRQIQPFLFDVDRIEGTWKLGQNKPDKVRIAAADHVAAYGIGQDTQTLSALMRGAKPETTT</sequence>
<organism evidence="1 2">
    <name type="scientific">Litoreibacter arenae DSM 19593</name>
    <dbReference type="NCBI Taxonomy" id="1123360"/>
    <lineage>
        <taxon>Bacteria</taxon>
        <taxon>Pseudomonadati</taxon>
        <taxon>Pseudomonadota</taxon>
        <taxon>Alphaproteobacteria</taxon>
        <taxon>Rhodobacterales</taxon>
        <taxon>Roseobacteraceae</taxon>
        <taxon>Litoreibacter</taxon>
    </lineage>
</organism>
<gene>
    <name evidence="1" type="ORF">thalar_03477</name>
</gene>
<dbReference type="AlphaFoldDB" id="S9QCT2"/>
<reference evidence="2" key="1">
    <citation type="journal article" date="2013" name="Stand. Genomic Sci.">
        <title>Genome sequence of the Litoreibacter arenae type strain (DSM 19593(T)), a member of the Roseobacter clade isolated from sea sand.</title>
        <authorList>
            <person name="Riedel T."/>
            <person name="Fiebig A."/>
            <person name="Petersen J."/>
            <person name="Gronow S."/>
            <person name="Kyrpides N.C."/>
            <person name="Goker M."/>
            <person name="Klenk H.P."/>
        </authorList>
    </citation>
    <scope>NUCLEOTIDE SEQUENCE [LARGE SCALE GENOMIC DNA]</scope>
    <source>
        <strain evidence="2">DSM 19593</strain>
    </source>
</reference>
<dbReference type="InterPro" id="IPR012349">
    <property type="entry name" value="Split_barrel_FMN-bd"/>
</dbReference>
<dbReference type="RefSeq" id="WP_021102823.1">
    <property type="nucleotide sequence ID" value="NZ_KE557314.1"/>
</dbReference>
<dbReference type="Proteomes" id="UP000015351">
    <property type="component" value="Unassembled WGS sequence"/>
</dbReference>
<dbReference type="PANTHER" id="PTHR35802:SF1">
    <property type="entry name" value="PROTEASE SYNTHASE AND SPORULATION PROTEIN PAI 2"/>
    <property type="match status" value="1"/>
</dbReference>
<dbReference type="OrthoDB" id="9794948at2"/>
<evidence type="ECO:0000313" key="1">
    <source>
        <dbReference type="EMBL" id="EPX77752.1"/>
    </source>
</evidence>
<dbReference type="EMBL" id="AONI01000015">
    <property type="protein sequence ID" value="EPX77752.1"/>
    <property type="molecule type" value="Genomic_DNA"/>
</dbReference>
<dbReference type="Pfam" id="PF04299">
    <property type="entry name" value="FMN_bind_2"/>
    <property type="match status" value="1"/>
</dbReference>
<proteinExistence type="predicted"/>
<comment type="caution">
    <text evidence="1">The sequence shown here is derived from an EMBL/GenBank/DDBJ whole genome shotgun (WGS) entry which is preliminary data.</text>
</comment>